<keyword evidence="1" id="KW-0472">Membrane</keyword>
<accession>A0A9X2W0I3</accession>
<sequence>MVDKSEKFSWLVRLGYAARGLVYLLLGYIALETAGKAKDGQAAVFDMVQDVPLGTAMLYVIAIGLVAYSAFKAIDAATNLENHDDDAEGKAKRIGSAASAVAYLSLAWTAWQFATGDQQQSSSSAGDTQERVSTLLSWDIGPVVLGVVGLGFLAAAAMQARKAMDAHFMKHVSGRAPSYVEPLGRAGYAARAVVFLLIGWSLMKGAWFDQSSEVKGLGDAIVSLSDMGVLYTLVAIGLVLFGIFTLIVARYRIIPDIGHGDLRPRA</sequence>
<evidence type="ECO:0000256" key="1">
    <source>
        <dbReference type="SAM" id="Phobius"/>
    </source>
</evidence>
<dbReference type="Proteomes" id="UP001142648">
    <property type="component" value="Unassembled WGS sequence"/>
</dbReference>
<proteinExistence type="predicted"/>
<dbReference type="AlphaFoldDB" id="A0A9X2W0I3"/>
<gene>
    <name evidence="3" type="ORF">N0B51_07340</name>
</gene>
<evidence type="ECO:0000259" key="2">
    <source>
        <dbReference type="Pfam" id="PF06724"/>
    </source>
</evidence>
<keyword evidence="4" id="KW-1185">Reference proteome</keyword>
<feature type="domain" description="DUF1206" evidence="2">
    <location>
        <begin position="186"/>
        <end position="252"/>
    </location>
</feature>
<protein>
    <submittedName>
        <fullName evidence="3">DUF1206 domain-containing protein</fullName>
    </submittedName>
</protein>
<keyword evidence="1" id="KW-1133">Transmembrane helix</keyword>
<name>A0A9X2W0I3_9SPHN</name>
<organism evidence="3 4">
    <name type="scientific">Tsuneonella litorea</name>
    <dbReference type="NCBI Taxonomy" id="2976475"/>
    <lineage>
        <taxon>Bacteria</taxon>
        <taxon>Pseudomonadati</taxon>
        <taxon>Pseudomonadota</taxon>
        <taxon>Alphaproteobacteria</taxon>
        <taxon>Sphingomonadales</taxon>
        <taxon>Erythrobacteraceae</taxon>
        <taxon>Tsuneonella</taxon>
    </lineage>
</organism>
<dbReference type="InterPro" id="IPR009597">
    <property type="entry name" value="DUF1206"/>
</dbReference>
<dbReference type="EMBL" id="JAOAMV010000003">
    <property type="protein sequence ID" value="MCT2558792.1"/>
    <property type="molecule type" value="Genomic_DNA"/>
</dbReference>
<dbReference type="RefSeq" id="WP_259961663.1">
    <property type="nucleotide sequence ID" value="NZ_JAOAMV010000003.1"/>
</dbReference>
<comment type="caution">
    <text evidence="3">The sequence shown here is derived from an EMBL/GenBank/DDBJ whole genome shotgun (WGS) entry which is preliminary data.</text>
</comment>
<dbReference type="Pfam" id="PF06724">
    <property type="entry name" value="DUF1206"/>
    <property type="match status" value="3"/>
</dbReference>
<feature type="transmembrane region" description="Helical" evidence="1">
    <location>
        <begin position="12"/>
        <end position="31"/>
    </location>
</feature>
<feature type="transmembrane region" description="Helical" evidence="1">
    <location>
        <begin position="94"/>
        <end position="114"/>
    </location>
</feature>
<feature type="domain" description="DUF1206" evidence="2">
    <location>
        <begin position="14"/>
        <end position="78"/>
    </location>
</feature>
<evidence type="ECO:0000313" key="4">
    <source>
        <dbReference type="Proteomes" id="UP001142648"/>
    </source>
</evidence>
<feature type="transmembrane region" description="Helical" evidence="1">
    <location>
        <begin position="51"/>
        <end position="74"/>
    </location>
</feature>
<feature type="transmembrane region" description="Helical" evidence="1">
    <location>
        <begin position="140"/>
        <end position="160"/>
    </location>
</feature>
<evidence type="ECO:0000313" key="3">
    <source>
        <dbReference type="EMBL" id="MCT2558792.1"/>
    </source>
</evidence>
<feature type="domain" description="DUF1206" evidence="2">
    <location>
        <begin position="94"/>
        <end position="163"/>
    </location>
</feature>
<feature type="transmembrane region" description="Helical" evidence="1">
    <location>
        <begin position="188"/>
        <end position="208"/>
    </location>
</feature>
<keyword evidence="1" id="KW-0812">Transmembrane</keyword>
<feature type="transmembrane region" description="Helical" evidence="1">
    <location>
        <begin position="228"/>
        <end position="249"/>
    </location>
</feature>
<reference evidence="3" key="1">
    <citation type="submission" date="2022-09" db="EMBL/GenBank/DDBJ databases">
        <title>The genome sequence of Tsuneonella sp. YG55.</title>
        <authorList>
            <person name="Liu Y."/>
        </authorList>
    </citation>
    <scope>NUCLEOTIDE SEQUENCE</scope>
    <source>
        <strain evidence="3">YG55</strain>
    </source>
</reference>